<dbReference type="InterPro" id="IPR036424">
    <property type="entry name" value="UPP_synth-like_sf"/>
</dbReference>
<dbReference type="OrthoDB" id="4191603at2"/>
<dbReference type="NCBIfam" id="NF011405">
    <property type="entry name" value="PRK14830.1"/>
    <property type="match status" value="1"/>
</dbReference>
<comment type="catalytic activity">
    <reaction evidence="2">
        <text>8 isopentenyl diphosphate + (2E,6E)-farnesyl diphosphate = di-trans,octa-cis-undecaprenyl diphosphate + 8 diphosphate</text>
        <dbReference type="Rhea" id="RHEA:27551"/>
        <dbReference type="ChEBI" id="CHEBI:33019"/>
        <dbReference type="ChEBI" id="CHEBI:58405"/>
        <dbReference type="ChEBI" id="CHEBI:128769"/>
        <dbReference type="ChEBI" id="CHEBI:175763"/>
        <dbReference type="EC" id="2.5.1.31"/>
    </reaction>
</comment>
<dbReference type="CDD" id="cd00475">
    <property type="entry name" value="Cis_IPPS"/>
    <property type="match status" value="1"/>
</dbReference>
<dbReference type="GO" id="GO:0016094">
    <property type="term" value="P:polyprenol biosynthetic process"/>
    <property type="evidence" value="ECO:0007669"/>
    <property type="project" value="TreeGrafter"/>
</dbReference>
<dbReference type="NCBIfam" id="TIGR00055">
    <property type="entry name" value="uppS"/>
    <property type="match status" value="1"/>
</dbReference>
<comment type="subunit">
    <text evidence="2">Homodimer.</text>
</comment>
<dbReference type="EMBL" id="FNRM01000009">
    <property type="protein sequence ID" value="SEA93989.1"/>
    <property type="molecule type" value="Genomic_DNA"/>
</dbReference>
<dbReference type="Pfam" id="PF01255">
    <property type="entry name" value="Prenyltransf"/>
    <property type="match status" value="1"/>
</dbReference>
<dbReference type="InterPro" id="IPR001441">
    <property type="entry name" value="UPP_synth-like"/>
</dbReference>
<dbReference type="GO" id="GO:0008834">
    <property type="term" value="F:ditrans,polycis-undecaprenyl-diphosphate synthase [(2E,6E)-farnesyl-diphosphate specific] activity"/>
    <property type="evidence" value="ECO:0007669"/>
    <property type="project" value="UniProtKB-UniRule"/>
</dbReference>
<evidence type="ECO:0000256" key="2">
    <source>
        <dbReference type="HAMAP-Rule" id="MF_01139"/>
    </source>
</evidence>
<dbReference type="STRING" id="152573.SAMN04488051_109100"/>
<feature type="binding site" evidence="2">
    <location>
        <position position="34"/>
    </location>
    <ligand>
        <name>substrate</name>
    </ligand>
</feature>
<keyword evidence="2" id="KW-0133">Cell shape</keyword>
<sequence>MSTSSHLNQNELPQHVAIIMDGNGRWAKQQGKPRVWGHKKGADAVRRSVRFCRELGISALTLFAFSSENWQRPADEVSSLMQLFMLMLKSEVNNLHKNQVRLRVCGDLSAFDEALRKQIKAAEALTADNRALTLTIAANYGGRWDIAHAARQLAQEVSAGRLAVDAIDEQRMAQYIQLADLPELDLLIRTGGDVRISNFLLWQAAYAELWFTDTLWPDFDQQVFAEAVAAFISRERRFGCTSEQVCALASRQSKGT</sequence>
<feature type="binding site" evidence="2">
    <location>
        <position position="21"/>
    </location>
    <ligand>
        <name>Mg(2+)</name>
        <dbReference type="ChEBI" id="CHEBI:18420"/>
    </ligand>
</feature>
<keyword evidence="1 2" id="KW-0808">Transferase</keyword>
<dbReference type="AlphaFoldDB" id="A0A1H4F9M3"/>
<feature type="binding site" evidence="2">
    <location>
        <position position="208"/>
    </location>
    <ligand>
        <name>Mg(2+)</name>
        <dbReference type="ChEBI" id="CHEBI:18420"/>
    </ligand>
</feature>
<protein>
    <recommendedName>
        <fullName evidence="2">Ditrans,polycis-undecaprenyl-diphosphate synthase ((2E,6E)-farnesyl-diphosphate specific)</fullName>
        <ecNumber evidence="2">2.5.1.31</ecNumber>
    </recommendedName>
    <alternativeName>
        <fullName evidence="2">Ditrans,polycis-undecaprenylcistransferase</fullName>
    </alternativeName>
    <alternativeName>
        <fullName evidence="2">Undecaprenyl diphosphate synthase</fullName>
        <shortName evidence="2">UDS</shortName>
    </alternativeName>
    <alternativeName>
        <fullName evidence="2">Undecaprenyl pyrophosphate synthase</fullName>
        <shortName evidence="2">UPP synthase</shortName>
    </alternativeName>
</protein>
<dbReference type="FunFam" id="3.40.1180.10:FF:000001">
    <property type="entry name" value="(2E,6E)-farnesyl-diphosphate-specific ditrans,polycis-undecaprenyl-diphosphate synthase"/>
    <property type="match status" value="1"/>
</dbReference>
<comment type="cofactor">
    <cofactor evidence="2">
        <name>Mg(2+)</name>
        <dbReference type="ChEBI" id="CHEBI:18420"/>
    </cofactor>
    <text evidence="2">Binds 2 magnesium ions per subunit.</text>
</comment>
<feature type="binding site" evidence="2">
    <location>
        <position position="72"/>
    </location>
    <ligand>
        <name>substrate</name>
    </ligand>
</feature>
<gene>
    <name evidence="2" type="primary">uppS</name>
    <name evidence="3" type="ORF">SAMN04488051_109100</name>
</gene>
<feature type="binding site" evidence="2">
    <location>
        <begin position="195"/>
        <end position="197"/>
    </location>
    <ligand>
        <name>substrate</name>
    </ligand>
</feature>
<dbReference type="PANTHER" id="PTHR10291">
    <property type="entry name" value="DEHYDRODOLICHYL DIPHOSPHATE SYNTHASE FAMILY MEMBER"/>
    <property type="match status" value="1"/>
</dbReference>
<dbReference type="Proteomes" id="UP000198773">
    <property type="component" value="Unassembled WGS sequence"/>
</dbReference>
<dbReference type="GO" id="GO:0008360">
    <property type="term" value="P:regulation of cell shape"/>
    <property type="evidence" value="ECO:0007669"/>
    <property type="project" value="UniProtKB-KW"/>
</dbReference>
<comment type="function">
    <text evidence="2">Catalyzes the sequential condensation of isopentenyl diphosphate (IPP) with (2E,6E)-farnesyl diphosphate (E,E-FPP) to yield (2Z,6Z,10Z,14Z,18Z,22Z,26Z,30Z,34E,38E)-undecaprenyl diphosphate (di-trans,octa-cis-UPP). UPP is the precursor of glycosyl carrier lipid in the biosynthesis of bacterial cell wall polysaccharide components such as peptidoglycan and lipopolysaccharide.</text>
</comment>
<keyword evidence="4" id="KW-1185">Reference proteome</keyword>
<keyword evidence="2" id="KW-0573">Peptidoglycan synthesis</keyword>
<reference evidence="3 4" key="1">
    <citation type="submission" date="2016-10" db="EMBL/GenBank/DDBJ databases">
        <authorList>
            <person name="de Groot N.N."/>
        </authorList>
    </citation>
    <scope>NUCLEOTIDE SEQUENCE [LARGE SCALE GENOMIC DNA]</scope>
    <source>
        <strain evidence="3 4">CGMCC 1.3430</strain>
    </source>
</reference>
<feature type="binding site" evidence="2">
    <location>
        <position position="70"/>
    </location>
    <ligand>
        <name>substrate</name>
    </ligand>
</feature>
<proteinExistence type="inferred from homology"/>
<feature type="binding site" evidence="2">
    <location>
        <position position="26"/>
    </location>
    <ligand>
        <name>substrate</name>
    </ligand>
</feature>
<dbReference type="Gene3D" id="3.40.1180.10">
    <property type="entry name" value="Decaprenyl diphosphate synthase-like"/>
    <property type="match status" value="1"/>
</dbReference>
<dbReference type="RefSeq" id="WP_091344648.1">
    <property type="nucleotide sequence ID" value="NZ_FNRM01000009.1"/>
</dbReference>
<feature type="active site" evidence="2">
    <location>
        <position position="21"/>
    </location>
</feature>
<feature type="binding site" evidence="2">
    <location>
        <position position="38"/>
    </location>
    <ligand>
        <name>substrate</name>
    </ligand>
</feature>
<evidence type="ECO:0000313" key="4">
    <source>
        <dbReference type="Proteomes" id="UP000198773"/>
    </source>
</evidence>
<dbReference type="PROSITE" id="PS01066">
    <property type="entry name" value="UPP_SYNTHASE"/>
    <property type="match status" value="1"/>
</dbReference>
<dbReference type="InterPro" id="IPR018520">
    <property type="entry name" value="UPP_synth-like_CS"/>
</dbReference>
<name>A0A1H4F9M3_ALKAM</name>
<keyword evidence="2" id="KW-0961">Cell wall biogenesis/degradation</keyword>
<dbReference type="GO" id="GO:0071555">
    <property type="term" value="P:cell wall organization"/>
    <property type="evidence" value="ECO:0007669"/>
    <property type="project" value="UniProtKB-KW"/>
</dbReference>
<comment type="similarity">
    <text evidence="2">Belongs to the UPP synthase family.</text>
</comment>
<keyword evidence="2" id="KW-0479">Metal-binding</keyword>
<feature type="active site" description="Proton acceptor" evidence="2">
    <location>
        <position position="69"/>
    </location>
</feature>
<dbReference type="GO" id="GO:0000287">
    <property type="term" value="F:magnesium ion binding"/>
    <property type="evidence" value="ECO:0007669"/>
    <property type="project" value="UniProtKB-UniRule"/>
</dbReference>
<feature type="binding site" evidence="2">
    <location>
        <begin position="22"/>
        <end position="25"/>
    </location>
    <ligand>
        <name>substrate</name>
    </ligand>
</feature>
<organism evidence="3 4">
    <name type="scientific">Alkalimonas amylolytica</name>
    <dbReference type="NCBI Taxonomy" id="152573"/>
    <lineage>
        <taxon>Bacteria</taxon>
        <taxon>Pseudomonadati</taxon>
        <taxon>Pseudomonadota</taxon>
        <taxon>Gammaproteobacteria</taxon>
        <taxon>Alkalimonas</taxon>
    </lineage>
</organism>
<dbReference type="SUPFAM" id="SSF64005">
    <property type="entry name" value="Undecaprenyl diphosphate synthase"/>
    <property type="match status" value="1"/>
</dbReference>
<feature type="binding site" evidence="2">
    <location>
        <position position="189"/>
    </location>
    <ligand>
        <name>substrate</name>
    </ligand>
</feature>
<evidence type="ECO:0000313" key="3">
    <source>
        <dbReference type="EMBL" id="SEA93989.1"/>
    </source>
</evidence>
<dbReference type="HAMAP" id="MF_01139">
    <property type="entry name" value="ISPT"/>
    <property type="match status" value="1"/>
</dbReference>
<dbReference type="EC" id="2.5.1.31" evidence="2"/>
<dbReference type="PANTHER" id="PTHR10291:SF0">
    <property type="entry name" value="DEHYDRODOLICHYL DIPHOSPHATE SYNTHASE 2"/>
    <property type="match status" value="1"/>
</dbReference>
<accession>A0A1H4F9M3</accession>
<evidence type="ECO:0000256" key="1">
    <source>
        <dbReference type="ARBA" id="ARBA00022679"/>
    </source>
</evidence>
<dbReference type="GO" id="GO:0009252">
    <property type="term" value="P:peptidoglycan biosynthetic process"/>
    <property type="evidence" value="ECO:0007669"/>
    <property type="project" value="UniProtKB-UniRule"/>
</dbReference>
<keyword evidence="2" id="KW-0460">Magnesium</keyword>
<dbReference type="GO" id="GO:0005829">
    <property type="term" value="C:cytosol"/>
    <property type="evidence" value="ECO:0007669"/>
    <property type="project" value="TreeGrafter"/>
</dbReference>
<feature type="binding site" evidence="2">
    <location>
        <begin position="66"/>
        <end position="68"/>
    </location>
    <ligand>
        <name>substrate</name>
    </ligand>
</feature>